<protein>
    <submittedName>
        <fullName evidence="2">Uncharacterized protein</fullName>
    </submittedName>
</protein>
<proteinExistence type="predicted"/>
<evidence type="ECO:0000313" key="3">
    <source>
        <dbReference type="Proteomes" id="UP000054217"/>
    </source>
</evidence>
<accession>A0A0C3PBC8</accession>
<feature type="region of interest" description="Disordered" evidence="1">
    <location>
        <begin position="34"/>
        <end position="53"/>
    </location>
</feature>
<keyword evidence="3" id="KW-1185">Reference proteome</keyword>
<gene>
    <name evidence="2" type="ORF">M404DRAFT_999848</name>
</gene>
<sequence>MSSTHTYMSVAITSPKYELGPQTYKNCAQTVRSRTGSRIVDTPPSTAEVRKGM</sequence>
<evidence type="ECO:0000313" key="2">
    <source>
        <dbReference type="EMBL" id="KIO05261.1"/>
    </source>
</evidence>
<dbReference type="AlphaFoldDB" id="A0A0C3PBC8"/>
<name>A0A0C3PBC8_PISTI</name>
<evidence type="ECO:0000256" key="1">
    <source>
        <dbReference type="SAM" id="MobiDB-lite"/>
    </source>
</evidence>
<reference evidence="2 3" key="1">
    <citation type="submission" date="2014-04" db="EMBL/GenBank/DDBJ databases">
        <authorList>
            <consortium name="DOE Joint Genome Institute"/>
            <person name="Kuo A."/>
            <person name="Kohler A."/>
            <person name="Costa M.D."/>
            <person name="Nagy L.G."/>
            <person name="Floudas D."/>
            <person name="Copeland A."/>
            <person name="Barry K.W."/>
            <person name="Cichocki N."/>
            <person name="Veneault-Fourrey C."/>
            <person name="LaButti K."/>
            <person name="Lindquist E.A."/>
            <person name="Lipzen A."/>
            <person name="Lundell T."/>
            <person name="Morin E."/>
            <person name="Murat C."/>
            <person name="Sun H."/>
            <person name="Tunlid A."/>
            <person name="Henrissat B."/>
            <person name="Grigoriev I.V."/>
            <person name="Hibbett D.S."/>
            <person name="Martin F."/>
            <person name="Nordberg H.P."/>
            <person name="Cantor M.N."/>
            <person name="Hua S.X."/>
        </authorList>
    </citation>
    <scope>NUCLEOTIDE SEQUENCE [LARGE SCALE GENOMIC DNA]</scope>
    <source>
        <strain evidence="2 3">Marx 270</strain>
    </source>
</reference>
<reference evidence="3" key="2">
    <citation type="submission" date="2015-01" db="EMBL/GenBank/DDBJ databases">
        <title>Evolutionary Origins and Diversification of the Mycorrhizal Mutualists.</title>
        <authorList>
            <consortium name="DOE Joint Genome Institute"/>
            <consortium name="Mycorrhizal Genomics Consortium"/>
            <person name="Kohler A."/>
            <person name="Kuo A."/>
            <person name="Nagy L.G."/>
            <person name="Floudas D."/>
            <person name="Copeland A."/>
            <person name="Barry K.W."/>
            <person name="Cichocki N."/>
            <person name="Veneault-Fourrey C."/>
            <person name="LaButti K."/>
            <person name="Lindquist E.A."/>
            <person name="Lipzen A."/>
            <person name="Lundell T."/>
            <person name="Morin E."/>
            <person name="Murat C."/>
            <person name="Riley R."/>
            <person name="Ohm R."/>
            <person name="Sun H."/>
            <person name="Tunlid A."/>
            <person name="Henrissat B."/>
            <person name="Grigoriev I.V."/>
            <person name="Hibbett D.S."/>
            <person name="Martin F."/>
        </authorList>
    </citation>
    <scope>NUCLEOTIDE SEQUENCE [LARGE SCALE GENOMIC DNA]</scope>
    <source>
        <strain evidence="3">Marx 270</strain>
    </source>
</reference>
<dbReference type="Proteomes" id="UP000054217">
    <property type="component" value="Unassembled WGS sequence"/>
</dbReference>
<dbReference type="HOGENOM" id="CLU_3069671_0_0_1"/>
<dbReference type="InParanoid" id="A0A0C3PBC8"/>
<dbReference type="EMBL" id="KN831967">
    <property type="protein sequence ID" value="KIO05261.1"/>
    <property type="molecule type" value="Genomic_DNA"/>
</dbReference>
<organism evidence="2 3">
    <name type="scientific">Pisolithus tinctorius Marx 270</name>
    <dbReference type="NCBI Taxonomy" id="870435"/>
    <lineage>
        <taxon>Eukaryota</taxon>
        <taxon>Fungi</taxon>
        <taxon>Dikarya</taxon>
        <taxon>Basidiomycota</taxon>
        <taxon>Agaricomycotina</taxon>
        <taxon>Agaricomycetes</taxon>
        <taxon>Agaricomycetidae</taxon>
        <taxon>Boletales</taxon>
        <taxon>Sclerodermatineae</taxon>
        <taxon>Pisolithaceae</taxon>
        <taxon>Pisolithus</taxon>
    </lineage>
</organism>